<dbReference type="InterPro" id="IPR006746">
    <property type="entry name" value="26S_Psome_Rpn12"/>
</dbReference>
<dbReference type="PROSITE" id="PS50250">
    <property type="entry name" value="PCI"/>
    <property type="match status" value="1"/>
</dbReference>
<keyword evidence="5" id="KW-1185">Reference proteome</keyword>
<accession>A0A8S1IUW2</accession>
<dbReference type="PANTHER" id="PTHR12387">
    <property type="entry name" value="26S PROTEASOME NON-ATPASE REGULATORY SUBUNIT 8"/>
    <property type="match status" value="1"/>
</dbReference>
<dbReference type="PANTHER" id="PTHR12387:SF0">
    <property type="entry name" value="26S PROTEASOME NON-ATPASE REGULATORY SUBUNIT 8"/>
    <property type="match status" value="1"/>
</dbReference>
<dbReference type="GO" id="GO:0008541">
    <property type="term" value="C:proteasome regulatory particle, lid subcomplex"/>
    <property type="evidence" value="ECO:0007669"/>
    <property type="project" value="TreeGrafter"/>
</dbReference>
<protein>
    <recommendedName>
        <fullName evidence="3">PCI domain-containing protein</fullName>
    </recommendedName>
</protein>
<dbReference type="Proteomes" id="UP000708148">
    <property type="component" value="Unassembled WGS sequence"/>
</dbReference>
<evidence type="ECO:0000256" key="2">
    <source>
        <dbReference type="ARBA" id="ARBA00022942"/>
    </source>
</evidence>
<gene>
    <name evidence="4" type="ORF">OSTQU699_LOCUS3207</name>
</gene>
<comment type="caution">
    <text evidence="4">The sequence shown here is derived from an EMBL/GenBank/DDBJ whole genome shotgun (WGS) entry which is preliminary data.</text>
</comment>
<evidence type="ECO:0000313" key="5">
    <source>
        <dbReference type="Proteomes" id="UP000708148"/>
    </source>
</evidence>
<reference evidence="4" key="1">
    <citation type="submission" date="2020-12" db="EMBL/GenBank/DDBJ databases">
        <authorList>
            <person name="Iha C."/>
        </authorList>
    </citation>
    <scope>NUCLEOTIDE SEQUENCE</scope>
</reference>
<dbReference type="EMBL" id="CAJHUC010000720">
    <property type="protein sequence ID" value="CAD7697846.1"/>
    <property type="molecule type" value="Genomic_DNA"/>
</dbReference>
<evidence type="ECO:0000256" key="1">
    <source>
        <dbReference type="ARBA" id="ARBA00009627"/>
    </source>
</evidence>
<proteinExistence type="inferred from homology"/>
<dbReference type="GO" id="GO:0005829">
    <property type="term" value="C:cytosol"/>
    <property type="evidence" value="ECO:0007669"/>
    <property type="project" value="TreeGrafter"/>
</dbReference>
<dbReference type="InterPro" id="IPR000717">
    <property type="entry name" value="PCI_dom"/>
</dbReference>
<feature type="domain" description="PCI" evidence="3">
    <location>
        <begin position="78"/>
        <end position="246"/>
    </location>
</feature>
<sequence length="295" mass="34207">MVTLQQFAKAVESFQAAFKSKKYEQCSALLTKLKITMTEFTSLPPICEKTPSASQENALARDVLEHAVLLSIKLEDEEAFERNFLQLQTYYTDQRELLPPSKNEYMIVGLNLVRLLVQNCTAEFHTELEMIAPKVQQQDVYIKHAIQLEQWLMEGAYNKVLRCKQNLTEYYSYFLDQLVTTMRDEIAGCCEKAYTQLKVSDAKDLMMFKSDKEVLAFAKEMVEKQKQLREEQSMVEDDDPMDEGIVGDQDAKSIWEVENGYIRFQPEADARRKDVSSMELIKKALIYAKELERIV</sequence>
<dbReference type="FunFam" id="1.25.40.990:FF:000001">
    <property type="entry name" value="26S proteasome non-ATPase regulatory subunit"/>
    <property type="match status" value="1"/>
</dbReference>
<dbReference type="OrthoDB" id="8775810at2759"/>
<dbReference type="GO" id="GO:0043161">
    <property type="term" value="P:proteasome-mediated ubiquitin-dependent protein catabolic process"/>
    <property type="evidence" value="ECO:0007669"/>
    <property type="project" value="TreeGrafter"/>
</dbReference>
<dbReference type="AlphaFoldDB" id="A0A8S1IUW2"/>
<comment type="similarity">
    <text evidence="1">Belongs to the proteasome subunit S14 family.</text>
</comment>
<dbReference type="GO" id="GO:0005634">
    <property type="term" value="C:nucleus"/>
    <property type="evidence" value="ECO:0007669"/>
    <property type="project" value="TreeGrafter"/>
</dbReference>
<dbReference type="Gene3D" id="1.25.40.990">
    <property type="match status" value="1"/>
</dbReference>
<keyword evidence="2" id="KW-0647">Proteasome</keyword>
<name>A0A8S1IUW2_9CHLO</name>
<dbReference type="Pfam" id="PF10075">
    <property type="entry name" value="CSN8_PSD8_EIF3K"/>
    <property type="match status" value="1"/>
</dbReference>
<dbReference type="InterPro" id="IPR033464">
    <property type="entry name" value="CSN8_PSD8_EIF3K"/>
</dbReference>
<evidence type="ECO:0000259" key="3">
    <source>
        <dbReference type="PROSITE" id="PS50250"/>
    </source>
</evidence>
<evidence type="ECO:0000313" key="4">
    <source>
        <dbReference type="EMBL" id="CAD7697846.1"/>
    </source>
</evidence>
<organism evidence="4 5">
    <name type="scientific">Ostreobium quekettii</name>
    <dbReference type="NCBI Taxonomy" id="121088"/>
    <lineage>
        <taxon>Eukaryota</taxon>
        <taxon>Viridiplantae</taxon>
        <taxon>Chlorophyta</taxon>
        <taxon>core chlorophytes</taxon>
        <taxon>Ulvophyceae</taxon>
        <taxon>TCBD clade</taxon>
        <taxon>Bryopsidales</taxon>
        <taxon>Ostreobineae</taxon>
        <taxon>Ostreobiaceae</taxon>
        <taxon>Ostreobium</taxon>
    </lineage>
</organism>